<dbReference type="Gene3D" id="1.10.390.10">
    <property type="entry name" value="Neutral Protease Domain 2"/>
    <property type="match status" value="1"/>
</dbReference>
<dbReference type="PANTHER" id="PTHR33794">
    <property type="entry name" value="BACILLOLYSIN"/>
    <property type="match status" value="1"/>
</dbReference>
<dbReference type="GO" id="GO:0046872">
    <property type="term" value="F:metal ion binding"/>
    <property type="evidence" value="ECO:0007669"/>
    <property type="project" value="UniProtKB-KW"/>
</dbReference>
<protein>
    <submittedName>
        <fullName evidence="11">Peptidase</fullName>
    </submittedName>
</protein>
<dbReference type="PANTHER" id="PTHR33794:SF1">
    <property type="entry name" value="BACILLOLYSIN"/>
    <property type="match status" value="1"/>
</dbReference>
<dbReference type="Gene3D" id="3.10.170.10">
    <property type="match status" value="1"/>
</dbReference>
<dbReference type="CDD" id="cd09597">
    <property type="entry name" value="M4_TLP"/>
    <property type="match status" value="1"/>
</dbReference>
<feature type="signal peptide" evidence="8">
    <location>
        <begin position="1"/>
        <end position="19"/>
    </location>
</feature>
<dbReference type="GO" id="GO:0006508">
    <property type="term" value="P:proteolysis"/>
    <property type="evidence" value="ECO:0007669"/>
    <property type="project" value="UniProtKB-KW"/>
</dbReference>
<evidence type="ECO:0000256" key="7">
    <source>
        <dbReference type="SAM" id="MobiDB-lite"/>
    </source>
</evidence>
<feature type="region of interest" description="Disordered" evidence="7">
    <location>
        <begin position="295"/>
        <end position="326"/>
    </location>
</feature>
<keyword evidence="2" id="KW-0645">Protease</keyword>
<reference evidence="11 12" key="1">
    <citation type="journal article" date="2018" name="Sci. Rep.">
        <title>Raphidocelis subcapitata (=Pseudokirchneriella subcapitata) provides an insight into genome evolution and environmental adaptations in the Sphaeropleales.</title>
        <authorList>
            <person name="Suzuki S."/>
            <person name="Yamaguchi H."/>
            <person name="Nakajima N."/>
            <person name="Kawachi M."/>
        </authorList>
    </citation>
    <scope>NUCLEOTIDE SEQUENCE [LARGE SCALE GENOMIC DNA]</scope>
    <source>
        <strain evidence="11 12">NIES-35</strain>
    </source>
</reference>
<keyword evidence="8" id="KW-0732">Signal</keyword>
<feature type="compositionally biased region" description="Basic and acidic residues" evidence="7">
    <location>
        <begin position="297"/>
        <end position="318"/>
    </location>
</feature>
<dbReference type="Proteomes" id="UP000247498">
    <property type="component" value="Unassembled WGS sequence"/>
</dbReference>
<keyword evidence="6" id="KW-0482">Metalloprotease</keyword>
<dbReference type="STRING" id="307507.A0A2V0NWL3"/>
<keyword evidence="5" id="KW-0862">Zinc</keyword>
<gene>
    <name evidence="11" type="ORF">Rsub_02664</name>
</gene>
<evidence type="ECO:0000256" key="1">
    <source>
        <dbReference type="ARBA" id="ARBA00009388"/>
    </source>
</evidence>
<dbReference type="OrthoDB" id="2962374at2759"/>
<dbReference type="InterPro" id="IPR050728">
    <property type="entry name" value="Zinc_Metalloprotease_M4"/>
</dbReference>
<dbReference type="SUPFAM" id="SSF55486">
    <property type="entry name" value="Metalloproteases ('zincins'), catalytic domain"/>
    <property type="match status" value="1"/>
</dbReference>
<dbReference type="InterPro" id="IPR013856">
    <property type="entry name" value="Peptidase_M4_domain"/>
</dbReference>
<keyword evidence="12" id="KW-1185">Reference proteome</keyword>
<evidence type="ECO:0000256" key="3">
    <source>
        <dbReference type="ARBA" id="ARBA00022723"/>
    </source>
</evidence>
<evidence type="ECO:0000259" key="9">
    <source>
        <dbReference type="Pfam" id="PF01447"/>
    </source>
</evidence>
<evidence type="ECO:0000256" key="4">
    <source>
        <dbReference type="ARBA" id="ARBA00022801"/>
    </source>
</evidence>
<comment type="similarity">
    <text evidence="1">Belongs to the peptidase M4 family.</text>
</comment>
<organism evidence="11 12">
    <name type="scientific">Raphidocelis subcapitata</name>
    <dbReference type="NCBI Taxonomy" id="307507"/>
    <lineage>
        <taxon>Eukaryota</taxon>
        <taxon>Viridiplantae</taxon>
        <taxon>Chlorophyta</taxon>
        <taxon>core chlorophytes</taxon>
        <taxon>Chlorophyceae</taxon>
        <taxon>CS clade</taxon>
        <taxon>Sphaeropleales</taxon>
        <taxon>Selenastraceae</taxon>
        <taxon>Raphidocelis</taxon>
    </lineage>
</organism>
<evidence type="ECO:0000256" key="6">
    <source>
        <dbReference type="ARBA" id="ARBA00023049"/>
    </source>
</evidence>
<dbReference type="Pfam" id="PF02868">
    <property type="entry name" value="Peptidase_M4_C"/>
    <property type="match status" value="1"/>
</dbReference>
<name>A0A2V0NWL3_9CHLO</name>
<dbReference type="InterPro" id="IPR027268">
    <property type="entry name" value="Peptidase_M4/M1_CTD_sf"/>
</dbReference>
<comment type="caution">
    <text evidence="11">The sequence shown here is derived from an EMBL/GenBank/DDBJ whole genome shotgun (WGS) entry which is preliminary data.</text>
</comment>
<accession>A0A2V0NWL3</accession>
<dbReference type="AlphaFoldDB" id="A0A2V0NWL3"/>
<dbReference type="EMBL" id="BDRX01000013">
    <property type="protein sequence ID" value="GBF89960.1"/>
    <property type="molecule type" value="Genomic_DNA"/>
</dbReference>
<evidence type="ECO:0000313" key="11">
    <source>
        <dbReference type="EMBL" id="GBF89960.1"/>
    </source>
</evidence>
<evidence type="ECO:0000256" key="8">
    <source>
        <dbReference type="SAM" id="SignalP"/>
    </source>
</evidence>
<dbReference type="GO" id="GO:0004222">
    <property type="term" value="F:metalloendopeptidase activity"/>
    <property type="evidence" value="ECO:0007669"/>
    <property type="project" value="InterPro"/>
</dbReference>
<dbReference type="PRINTS" id="PR00730">
    <property type="entry name" value="THERMOLYSIN"/>
</dbReference>
<feature type="domain" description="Peptidase M4 C-terminal" evidence="10">
    <location>
        <begin position="495"/>
        <end position="677"/>
    </location>
</feature>
<feature type="domain" description="Peptidase M4" evidence="9">
    <location>
        <begin position="330"/>
        <end position="492"/>
    </location>
</feature>
<dbReference type="InParanoid" id="A0A2V0NWL3"/>
<evidence type="ECO:0000256" key="2">
    <source>
        <dbReference type="ARBA" id="ARBA00022670"/>
    </source>
</evidence>
<sequence>MGALRVALIAALALVGAQALVSDPTAPYGAGAGASLVTTAASSDVWSGRLESKPGYGTYMCYAKRLYGDETPSLDADVIRRVALDGPEAVPAAGKVPTAAEIAAWAAGKFNVSAEELVPEELSAAVPSNDWVDDRGVRHVRLIQYSKGWDATVELGSVIVHLLGDDAVLVTGGIIPDLESRSPDDVGVSSSGGISDREATAIALRAALSTIPDAPARLVSRLRAAAAKPSAKNLVAASAAPRTARVVHCSKGGDCRAAFKQVVFLPATTTTKPQELHVYVAAANGAVVQKENLLRTATEDRKPAKAPKADVRAAHDEGASGGAGQWMSLGRGHSLYSGEVPLNTAQAESKANGGPYQLTDLIHNTETYDMRNKDDTYDGTIETLLRDKDNQWGDGSPKDRQSAAVDAHYGASTTLTYYKEVHGRNGVDGRGATMRSRVHLSKAYDNAYWNDNRMTYGDGSRSPRELSSSCKGFPPMVTLDIAAHEMAHGVTEYTSGLVYEHSSGGINEALSDIMAQCVLDYAHEQGHPRGPDYLVGSQLFQGNCTRRFLRSMISPTADSNRSSACWHRKFDLTTSETHSGSDMWCKVDVHWSSGVANRAFWLMAKGFNTTCNDGSKPAAIGIKNACSVFYRSTYAYLSRTGDYYELRAASGRAASDLFGEGSPEVAAVSKAWDVVGVPRAPYPIVDAPPCDAAFATKPEAC</sequence>
<keyword evidence="4" id="KW-0378">Hydrolase</keyword>
<evidence type="ECO:0000259" key="10">
    <source>
        <dbReference type="Pfam" id="PF02868"/>
    </source>
</evidence>
<proteinExistence type="inferred from homology"/>
<dbReference type="InterPro" id="IPR001570">
    <property type="entry name" value="Peptidase_M4_C_domain"/>
</dbReference>
<feature type="chain" id="PRO_5016041893" evidence="8">
    <location>
        <begin position="20"/>
        <end position="701"/>
    </location>
</feature>
<keyword evidence="3" id="KW-0479">Metal-binding</keyword>
<evidence type="ECO:0000256" key="5">
    <source>
        <dbReference type="ARBA" id="ARBA00022833"/>
    </source>
</evidence>
<evidence type="ECO:0000313" key="12">
    <source>
        <dbReference type="Proteomes" id="UP000247498"/>
    </source>
</evidence>
<dbReference type="Pfam" id="PF01447">
    <property type="entry name" value="Peptidase_M4"/>
    <property type="match status" value="1"/>
</dbReference>
<dbReference type="InterPro" id="IPR023612">
    <property type="entry name" value="Peptidase_M4"/>
</dbReference>